<accession>A0A9W4SB12</accession>
<evidence type="ECO:0000313" key="2">
    <source>
        <dbReference type="Proteomes" id="UP001153678"/>
    </source>
</evidence>
<keyword evidence="2" id="KW-1185">Reference proteome</keyword>
<name>A0A9W4SB12_9GLOM</name>
<dbReference type="Proteomes" id="UP001153678">
    <property type="component" value="Unassembled WGS sequence"/>
</dbReference>
<comment type="caution">
    <text evidence="1">The sequence shown here is derived from an EMBL/GenBank/DDBJ whole genome shotgun (WGS) entry which is preliminary data.</text>
</comment>
<reference evidence="1" key="1">
    <citation type="submission" date="2022-08" db="EMBL/GenBank/DDBJ databases">
        <authorList>
            <person name="Kallberg Y."/>
            <person name="Tangrot J."/>
            <person name="Rosling A."/>
        </authorList>
    </citation>
    <scope>NUCLEOTIDE SEQUENCE</scope>
    <source>
        <strain evidence="1">Wild A</strain>
    </source>
</reference>
<dbReference type="AlphaFoldDB" id="A0A9W4SB12"/>
<proteinExistence type="predicted"/>
<dbReference type="EMBL" id="CAMKVN010000041">
    <property type="protein sequence ID" value="CAI2162520.1"/>
    <property type="molecule type" value="Genomic_DNA"/>
</dbReference>
<organism evidence="1 2">
    <name type="scientific">Funneliformis geosporum</name>
    <dbReference type="NCBI Taxonomy" id="1117311"/>
    <lineage>
        <taxon>Eukaryota</taxon>
        <taxon>Fungi</taxon>
        <taxon>Fungi incertae sedis</taxon>
        <taxon>Mucoromycota</taxon>
        <taxon>Glomeromycotina</taxon>
        <taxon>Glomeromycetes</taxon>
        <taxon>Glomerales</taxon>
        <taxon>Glomeraceae</taxon>
        <taxon>Funneliformis</taxon>
    </lineage>
</organism>
<evidence type="ECO:0000313" key="1">
    <source>
        <dbReference type="EMBL" id="CAI2162520.1"/>
    </source>
</evidence>
<gene>
    <name evidence="1" type="ORF">FWILDA_LOCUS601</name>
</gene>
<protein>
    <submittedName>
        <fullName evidence="1">13024_t:CDS:1</fullName>
    </submittedName>
</protein>
<sequence length="40" mass="4627">MVKAMWVAYFFDHVEVKGVKSRTHGVDVYAVKCVDLMRIP</sequence>